<feature type="compositionally biased region" description="Low complexity" evidence="1">
    <location>
        <begin position="460"/>
        <end position="477"/>
    </location>
</feature>
<dbReference type="Proteomes" id="UP001222325">
    <property type="component" value="Unassembled WGS sequence"/>
</dbReference>
<organism evidence="2 3">
    <name type="scientific">Mycena belliarum</name>
    <dbReference type="NCBI Taxonomy" id="1033014"/>
    <lineage>
        <taxon>Eukaryota</taxon>
        <taxon>Fungi</taxon>
        <taxon>Dikarya</taxon>
        <taxon>Basidiomycota</taxon>
        <taxon>Agaricomycotina</taxon>
        <taxon>Agaricomycetes</taxon>
        <taxon>Agaricomycetidae</taxon>
        <taxon>Agaricales</taxon>
        <taxon>Marasmiineae</taxon>
        <taxon>Mycenaceae</taxon>
        <taxon>Mycena</taxon>
    </lineage>
</organism>
<feature type="compositionally biased region" description="Low complexity" evidence="1">
    <location>
        <begin position="209"/>
        <end position="220"/>
    </location>
</feature>
<feature type="compositionally biased region" description="Pro residues" evidence="1">
    <location>
        <begin position="309"/>
        <end position="319"/>
    </location>
</feature>
<feature type="compositionally biased region" description="Low complexity" evidence="1">
    <location>
        <begin position="110"/>
        <end position="130"/>
    </location>
</feature>
<feature type="compositionally biased region" description="Basic and acidic residues" evidence="1">
    <location>
        <begin position="45"/>
        <end position="55"/>
    </location>
</feature>
<feature type="compositionally biased region" description="Basic and acidic residues" evidence="1">
    <location>
        <begin position="480"/>
        <end position="489"/>
    </location>
</feature>
<name>A0AAD6U3Y6_9AGAR</name>
<feature type="region of interest" description="Disordered" evidence="1">
    <location>
        <begin position="432"/>
        <end position="511"/>
    </location>
</feature>
<reference evidence="2" key="1">
    <citation type="submission" date="2023-03" db="EMBL/GenBank/DDBJ databases">
        <title>Massive genome expansion in bonnet fungi (Mycena s.s.) driven by repeated elements and novel gene families across ecological guilds.</title>
        <authorList>
            <consortium name="Lawrence Berkeley National Laboratory"/>
            <person name="Harder C.B."/>
            <person name="Miyauchi S."/>
            <person name="Viragh M."/>
            <person name="Kuo A."/>
            <person name="Thoen E."/>
            <person name="Andreopoulos B."/>
            <person name="Lu D."/>
            <person name="Skrede I."/>
            <person name="Drula E."/>
            <person name="Henrissat B."/>
            <person name="Morin E."/>
            <person name="Kohler A."/>
            <person name="Barry K."/>
            <person name="LaButti K."/>
            <person name="Morin E."/>
            <person name="Salamov A."/>
            <person name="Lipzen A."/>
            <person name="Mereny Z."/>
            <person name="Hegedus B."/>
            <person name="Baldrian P."/>
            <person name="Stursova M."/>
            <person name="Weitz H."/>
            <person name="Taylor A."/>
            <person name="Grigoriev I.V."/>
            <person name="Nagy L.G."/>
            <person name="Martin F."/>
            <person name="Kauserud H."/>
        </authorList>
    </citation>
    <scope>NUCLEOTIDE SEQUENCE</scope>
    <source>
        <strain evidence="2">CBHHK173m</strain>
    </source>
</reference>
<comment type="caution">
    <text evidence="2">The sequence shown here is derived from an EMBL/GenBank/DDBJ whole genome shotgun (WGS) entry which is preliminary data.</text>
</comment>
<proteinExistence type="predicted"/>
<evidence type="ECO:0000256" key="1">
    <source>
        <dbReference type="SAM" id="MobiDB-lite"/>
    </source>
</evidence>
<evidence type="ECO:0000313" key="3">
    <source>
        <dbReference type="Proteomes" id="UP001222325"/>
    </source>
</evidence>
<protein>
    <submittedName>
        <fullName evidence="2">Uncharacterized protein</fullName>
    </submittedName>
</protein>
<feature type="compositionally biased region" description="Low complexity" evidence="1">
    <location>
        <begin position="72"/>
        <end position="83"/>
    </location>
</feature>
<accession>A0AAD6U3Y6</accession>
<dbReference type="EMBL" id="JARJCN010000028">
    <property type="protein sequence ID" value="KAJ7087629.1"/>
    <property type="molecule type" value="Genomic_DNA"/>
</dbReference>
<dbReference type="AlphaFoldDB" id="A0AAD6U3Y6"/>
<feature type="compositionally biased region" description="Low complexity" evidence="1">
    <location>
        <begin position="264"/>
        <end position="281"/>
    </location>
</feature>
<sequence length="587" mass="62007">MGAEVCEYGSNDEWEGAYIREPMNGALWRAGYSACQATPGIESVKATRGDGEWGRSPKGPVRCETYRPTLRTSATSGTASFTAHCPPASDVGRGDSAGVRVAARRKSTPARRPSPASSRLSARRPTASTTTPPPISTSCFARTTVRSPYISTSRSVDPHRARSPPPLPSEDAPGAPVEAPRAAPAEAPANPRGAVLPPTTRWPRPRPAPAAQVAALANAAPRPPSHKPPSSTALDLRTPPSAAAFHALHPPLRAPDSPAPPDSAPDSHGSAAASAFSPATPSRRRSTQLRLGVRERAPPASLTFLLVSRPPPRNTPSPPRVARRARIFHRARLSPSPPSPPLTSAQLGTRALPSSPRHRPCADTSDRAPTDSSKRAHVRPCANPRDTPPNVIRASHIQWRESEPTARAGSSDKASPAGARRLLAVGRVNRPGAAAGRVGSGGIGRERASSVRARRKSRGGARTARACPAVVLRAAAAGTRESHRDDKGQKSMVGLQPGIGNPAPSRCPGSQRRQHLIPPLWVQFHVHLCSLISRDYVRKQLNNHQMVTTPSNSTRTAHGSEAETKNIETYGTLAFATPSHPSGLNAV</sequence>
<feature type="compositionally biased region" description="Basic and acidic residues" evidence="1">
    <location>
        <begin position="360"/>
        <end position="374"/>
    </location>
</feature>
<feature type="compositionally biased region" description="Polar residues" evidence="1">
    <location>
        <begin position="139"/>
        <end position="155"/>
    </location>
</feature>
<keyword evidence="3" id="KW-1185">Reference proteome</keyword>
<feature type="region of interest" description="Disordered" evidence="1">
    <location>
        <begin position="43"/>
        <end position="390"/>
    </location>
</feature>
<feature type="compositionally biased region" description="Basic residues" evidence="1">
    <location>
        <begin position="321"/>
        <end position="332"/>
    </location>
</feature>
<feature type="compositionally biased region" description="Low complexity" evidence="1">
    <location>
        <begin position="172"/>
        <end position="202"/>
    </location>
</feature>
<evidence type="ECO:0000313" key="2">
    <source>
        <dbReference type="EMBL" id="KAJ7087629.1"/>
    </source>
</evidence>
<gene>
    <name evidence="2" type="ORF">B0H15DRAFT_1022702</name>
</gene>